<keyword evidence="3" id="KW-0804">Transcription</keyword>
<evidence type="ECO:0000313" key="6">
    <source>
        <dbReference type="EMBL" id="NEW58643.1"/>
    </source>
</evidence>
<dbReference type="Proteomes" id="UP000470876">
    <property type="component" value="Unassembled WGS sequence"/>
</dbReference>
<evidence type="ECO:0000313" key="8">
    <source>
        <dbReference type="Proteomes" id="UP000470876"/>
    </source>
</evidence>
<name>A0A6P1D4X5_9NOCA</name>
<evidence type="ECO:0000313" key="5">
    <source>
        <dbReference type="EMBL" id="NEW45527.1"/>
    </source>
</evidence>
<dbReference type="Proteomes" id="UP000468928">
    <property type="component" value="Unassembled WGS sequence"/>
</dbReference>
<dbReference type="GO" id="GO:0043565">
    <property type="term" value="F:sequence-specific DNA binding"/>
    <property type="evidence" value="ECO:0007669"/>
    <property type="project" value="InterPro"/>
</dbReference>
<dbReference type="EMBL" id="JAAGUX010000060">
    <property type="protein sequence ID" value="NEW58643.1"/>
    <property type="molecule type" value="Genomic_DNA"/>
</dbReference>
<keyword evidence="8" id="KW-1185">Reference proteome</keyword>
<sequence length="269" mass="29072">MITAETPARNIDLLESRVPVPESLRPWLTDLGRIPTVTDLQGAFVYIPQAMTSVVLRTEALGRTEAFVVGPQTRASYSKADKPGDCLRIRLAPGTARQLLGVRAAELADGVFPLADMPGAVGVLANELTHRPTADMLSFLEEALPQHISETETQRSHRRLLRNAVDAIGAGTTTAIPDLAAELTVSERQLRNLFATGIGVSPKHFERICRVRGILVRAGTTPWAEVAATAGYYDQSHLSADFRSLMGVPPATFFRGELPAPTACRGPNR</sequence>
<dbReference type="Gene3D" id="1.10.10.60">
    <property type="entry name" value="Homeodomain-like"/>
    <property type="match status" value="1"/>
</dbReference>
<accession>A0A6P1D4X5</accession>
<gene>
    <name evidence="5" type="ORF">GV789_13845</name>
    <name evidence="6" type="ORF">GV794_23790</name>
</gene>
<keyword evidence="2" id="KW-0238">DNA-binding</keyword>
<dbReference type="PANTHER" id="PTHR46796">
    <property type="entry name" value="HTH-TYPE TRANSCRIPTIONAL ACTIVATOR RHAS-RELATED"/>
    <property type="match status" value="1"/>
</dbReference>
<dbReference type="SUPFAM" id="SSF46689">
    <property type="entry name" value="Homeodomain-like"/>
    <property type="match status" value="1"/>
</dbReference>
<dbReference type="Pfam" id="PF12833">
    <property type="entry name" value="HTH_18"/>
    <property type="match status" value="1"/>
</dbReference>
<evidence type="ECO:0000256" key="3">
    <source>
        <dbReference type="ARBA" id="ARBA00023163"/>
    </source>
</evidence>
<evidence type="ECO:0000256" key="2">
    <source>
        <dbReference type="ARBA" id="ARBA00023125"/>
    </source>
</evidence>
<dbReference type="PROSITE" id="PS01124">
    <property type="entry name" value="HTH_ARAC_FAMILY_2"/>
    <property type="match status" value="1"/>
</dbReference>
<protein>
    <submittedName>
        <fullName evidence="5">AraC family transcriptional regulator</fullName>
    </submittedName>
</protein>
<dbReference type="EMBL" id="JAAGUZ010000032">
    <property type="protein sequence ID" value="NEW45527.1"/>
    <property type="molecule type" value="Genomic_DNA"/>
</dbReference>
<dbReference type="RefSeq" id="WP_163825916.1">
    <property type="nucleotide sequence ID" value="NZ_JAAGUX010000060.1"/>
</dbReference>
<dbReference type="InterPro" id="IPR018060">
    <property type="entry name" value="HTH_AraC"/>
</dbReference>
<dbReference type="SMART" id="SM00342">
    <property type="entry name" value="HTH_ARAC"/>
    <property type="match status" value="1"/>
</dbReference>
<dbReference type="InterPro" id="IPR050204">
    <property type="entry name" value="AraC_XylS_family_regulators"/>
</dbReference>
<dbReference type="PANTHER" id="PTHR46796:SF15">
    <property type="entry name" value="BLL1074 PROTEIN"/>
    <property type="match status" value="1"/>
</dbReference>
<organism evidence="5 7">
    <name type="scientific">Nocardia cyriacigeorgica</name>
    <dbReference type="NCBI Taxonomy" id="135487"/>
    <lineage>
        <taxon>Bacteria</taxon>
        <taxon>Bacillati</taxon>
        <taxon>Actinomycetota</taxon>
        <taxon>Actinomycetes</taxon>
        <taxon>Mycobacteriales</taxon>
        <taxon>Nocardiaceae</taxon>
        <taxon>Nocardia</taxon>
    </lineage>
</organism>
<feature type="domain" description="HTH araC/xylS-type" evidence="4">
    <location>
        <begin position="158"/>
        <end position="256"/>
    </location>
</feature>
<evidence type="ECO:0000259" key="4">
    <source>
        <dbReference type="PROSITE" id="PS01124"/>
    </source>
</evidence>
<keyword evidence="1" id="KW-0805">Transcription regulation</keyword>
<dbReference type="InterPro" id="IPR009057">
    <property type="entry name" value="Homeodomain-like_sf"/>
</dbReference>
<reference evidence="7 8" key="1">
    <citation type="submission" date="2020-01" db="EMBL/GenBank/DDBJ databases">
        <title>Genetics and antimicrobial susceptibilities of Nocardia species isolated from the soil; a comparison with species isolated from humans.</title>
        <authorList>
            <person name="Carrasco G."/>
            <person name="Monzon S."/>
            <person name="Sansegundo M."/>
            <person name="Garcia E."/>
            <person name="Garrido N."/>
            <person name="Medina M.J."/>
            <person name="Villalon P."/>
            <person name="Ramirez-Arocha A.C."/>
            <person name="Jimenez P."/>
            <person name="Cuesta I."/>
            <person name="Valdezate S."/>
        </authorList>
    </citation>
    <scope>NUCLEOTIDE SEQUENCE [LARGE SCALE GENOMIC DNA]</scope>
    <source>
        <strain evidence="5 7">CNM20110639</strain>
        <strain evidence="6 8">CNM20110649</strain>
    </source>
</reference>
<evidence type="ECO:0000256" key="1">
    <source>
        <dbReference type="ARBA" id="ARBA00023015"/>
    </source>
</evidence>
<proteinExistence type="predicted"/>
<evidence type="ECO:0000313" key="7">
    <source>
        <dbReference type="Proteomes" id="UP000468928"/>
    </source>
</evidence>
<dbReference type="GO" id="GO:0003700">
    <property type="term" value="F:DNA-binding transcription factor activity"/>
    <property type="evidence" value="ECO:0007669"/>
    <property type="project" value="InterPro"/>
</dbReference>
<dbReference type="AlphaFoldDB" id="A0A6P1D4X5"/>
<comment type="caution">
    <text evidence="5">The sequence shown here is derived from an EMBL/GenBank/DDBJ whole genome shotgun (WGS) entry which is preliminary data.</text>
</comment>